<evidence type="ECO:0000256" key="1">
    <source>
        <dbReference type="ARBA" id="ARBA00006594"/>
    </source>
</evidence>
<dbReference type="GO" id="GO:0009307">
    <property type="term" value="P:DNA restriction-modification system"/>
    <property type="evidence" value="ECO:0007669"/>
    <property type="project" value="InterPro"/>
</dbReference>
<evidence type="ECO:0000256" key="6">
    <source>
        <dbReference type="ARBA" id="ARBA00047942"/>
    </source>
</evidence>
<dbReference type="GO" id="GO:0043565">
    <property type="term" value="F:sequence-specific DNA binding"/>
    <property type="evidence" value="ECO:0007669"/>
    <property type="project" value="TreeGrafter"/>
</dbReference>
<reference evidence="8" key="1">
    <citation type="journal article" date="2020" name="bioRxiv">
        <title>A rank-normalized archaeal taxonomy based on genome phylogeny resolves widespread incomplete and uneven classifications.</title>
        <authorList>
            <person name="Rinke C."/>
            <person name="Chuvochina M."/>
            <person name="Mussig A.J."/>
            <person name="Chaumeil P.-A."/>
            <person name="Waite D.W."/>
            <person name="Whitman W.B."/>
            <person name="Parks D.H."/>
            <person name="Hugenholtz P."/>
        </authorList>
    </citation>
    <scope>NUCLEOTIDE SEQUENCE</scope>
    <source>
        <strain evidence="8">UBA8849</strain>
    </source>
</reference>
<dbReference type="OMA" id="YMNRHGF"/>
<dbReference type="SMR" id="A0A832SU27"/>
<evidence type="ECO:0000256" key="2">
    <source>
        <dbReference type="ARBA" id="ARBA00011900"/>
    </source>
</evidence>
<organism evidence="8 9">
    <name type="scientific">Methanocaldococcus jannaschii</name>
    <dbReference type="NCBI Taxonomy" id="2190"/>
    <lineage>
        <taxon>Archaea</taxon>
        <taxon>Methanobacteriati</taxon>
        <taxon>Methanobacteriota</taxon>
        <taxon>Methanomada group</taxon>
        <taxon>Methanococci</taxon>
        <taxon>Methanococcales</taxon>
        <taxon>Methanocaldococcaceae</taxon>
        <taxon>Methanocaldococcus</taxon>
    </lineage>
</organism>
<dbReference type="RefSeq" id="WP_010870102.1">
    <property type="nucleotide sequence ID" value="NC_000909.1"/>
</dbReference>
<feature type="coiled-coil region" evidence="7">
    <location>
        <begin position="72"/>
        <end position="99"/>
    </location>
</feature>
<sequence>MEVKPFLKWAGGKTQILSQIEENLPKELKEGNIKKYIEPFVGGGAVLFYLLQKYEFKKVIISDINEDLMLCYKVVKNDVDRLIEELSSLRDEFLSLDEEKRKEFYYKVRDDFNKNKNDCDEVKRVAQFIFLNKTCYNGLYRVNKKGEFNVPYGRYKNPKIFDEQNLKNVSKLLKNVKILCGDFEIVDEYVDAESFVYFDPPYKPLNKTSSFTSYTKYDFNDDDQIRLAKFYRKLDKRGAKLMLSNSYNVDFFGKLYEGFNIKKVVAKRMINCKGDKRKDGIYELLIMNY</sequence>
<dbReference type="InterPro" id="IPR029063">
    <property type="entry name" value="SAM-dependent_MTases_sf"/>
</dbReference>
<dbReference type="InterPro" id="IPR012263">
    <property type="entry name" value="M_m6A_EcoRV"/>
</dbReference>
<comment type="similarity">
    <text evidence="1">Belongs to the N(4)/N(6)-methyltransferase family.</text>
</comment>
<dbReference type="Gene3D" id="1.10.1020.10">
    <property type="entry name" value="Adenine-specific Methyltransferase, Domain 2"/>
    <property type="match status" value="1"/>
</dbReference>
<keyword evidence="5" id="KW-0949">S-adenosyl-L-methionine</keyword>
<dbReference type="NCBIfam" id="TIGR00571">
    <property type="entry name" value="dam"/>
    <property type="match status" value="1"/>
</dbReference>
<dbReference type="PIRSF" id="PIRSF000398">
    <property type="entry name" value="M_m6A_EcoRV"/>
    <property type="match status" value="1"/>
</dbReference>
<evidence type="ECO:0000313" key="8">
    <source>
        <dbReference type="EMBL" id="HII59550.1"/>
    </source>
</evidence>
<name>A0A832SU27_9EURY</name>
<dbReference type="GO" id="GO:0006298">
    <property type="term" value="P:mismatch repair"/>
    <property type="evidence" value="ECO:0007669"/>
    <property type="project" value="TreeGrafter"/>
</dbReference>
<evidence type="ECO:0000256" key="7">
    <source>
        <dbReference type="SAM" id="Coils"/>
    </source>
</evidence>
<dbReference type="Proteomes" id="UP000645676">
    <property type="component" value="Unassembled WGS sequence"/>
</dbReference>
<protein>
    <recommendedName>
        <fullName evidence="2">site-specific DNA-methyltransferase (adenine-specific)</fullName>
        <ecNumber evidence="2">2.1.1.72</ecNumber>
    </recommendedName>
</protein>
<comment type="catalytic activity">
    <reaction evidence="6">
        <text>a 2'-deoxyadenosine in DNA + S-adenosyl-L-methionine = an N(6)-methyl-2'-deoxyadenosine in DNA + S-adenosyl-L-homocysteine + H(+)</text>
        <dbReference type="Rhea" id="RHEA:15197"/>
        <dbReference type="Rhea" id="RHEA-COMP:12418"/>
        <dbReference type="Rhea" id="RHEA-COMP:12419"/>
        <dbReference type="ChEBI" id="CHEBI:15378"/>
        <dbReference type="ChEBI" id="CHEBI:57856"/>
        <dbReference type="ChEBI" id="CHEBI:59789"/>
        <dbReference type="ChEBI" id="CHEBI:90615"/>
        <dbReference type="ChEBI" id="CHEBI:90616"/>
        <dbReference type="EC" id="2.1.1.72"/>
    </reaction>
</comment>
<dbReference type="GO" id="GO:1904047">
    <property type="term" value="F:S-adenosyl-L-methionine binding"/>
    <property type="evidence" value="ECO:0007669"/>
    <property type="project" value="TreeGrafter"/>
</dbReference>
<dbReference type="EC" id="2.1.1.72" evidence="2"/>
<dbReference type="GO" id="GO:0032259">
    <property type="term" value="P:methylation"/>
    <property type="evidence" value="ECO:0007669"/>
    <property type="project" value="UniProtKB-KW"/>
</dbReference>
<evidence type="ECO:0000256" key="5">
    <source>
        <dbReference type="ARBA" id="ARBA00022691"/>
    </source>
</evidence>
<dbReference type="PRINTS" id="PR00505">
    <property type="entry name" value="D12N6MTFRASE"/>
</dbReference>
<dbReference type="InterPro" id="IPR023095">
    <property type="entry name" value="Ade_MeTrfase_dom_2"/>
</dbReference>
<dbReference type="EMBL" id="DUJR01000016">
    <property type="protein sequence ID" value="HII59550.1"/>
    <property type="molecule type" value="Genomic_DNA"/>
</dbReference>
<dbReference type="Pfam" id="PF02086">
    <property type="entry name" value="MethyltransfD12"/>
    <property type="match status" value="1"/>
</dbReference>
<dbReference type="AlphaFoldDB" id="A0A832SU27"/>
<keyword evidence="7" id="KW-0175">Coiled coil</keyword>
<evidence type="ECO:0000256" key="4">
    <source>
        <dbReference type="ARBA" id="ARBA00022679"/>
    </source>
</evidence>
<keyword evidence="4" id="KW-0808">Transferase</keyword>
<dbReference type="GO" id="GO:0009007">
    <property type="term" value="F:site-specific DNA-methyltransferase (adenine-specific) activity"/>
    <property type="evidence" value="ECO:0007669"/>
    <property type="project" value="UniProtKB-EC"/>
</dbReference>
<dbReference type="PANTHER" id="PTHR30481:SF3">
    <property type="entry name" value="DNA ADENINE METHYLASE"/>
    <property type="match status" value="1"/>
</dbReference>
<dbReference type="FunFam" id="1.10.1020.10:FF:000003">
    <property type="entry name" value="Site-specific DNA-methyltransferase (adenine-specific)"/>
    <property type="match status" value="1"/>
</dbReference>
<dbReference type="PROSITE" id="PS00092">
    <property type="entry name" value="N6_MTASE"/>
    <property type="match status" value="1"/>
</dbReference>
<dbReference type="PANTHER" id="PTHR30481">
    <property type="entry name" value="DNA ADENINE METHYLASE"/>
    <property type="match status" value="1"/>
</dbReference>
<evidence type="ECO:0000313" key="9">
    <source>
        <dbReference type="Proteomes" id="UP000645676"/>
    </source>
</evidence>
<proteinExistence type="inferred from homology"/>
<gene>
    <name evidence="8" type="ORF">HA335_03055</name>
</gene>
<dbReference type="InterPro" id="IPR002052">
    <property type="entry name" value="DNA_methylase_N6_adenine_CS"/>
</dbReference>
<comment type="caution">
    <text evidence="8">The sequence shown here is derived from an EMBL/GenBank/DDBJ whole genome shotgun (WGS) entry which is preliminary data.</text>
</comment>
<accession>A0A832SU27</accession>
<dbReference type="SUPFAM" id="SSF53335">
    <property type="entry name" value="S-adenosyl-L-methionine-dependent methyltransferases"/>
    <property type="match status" value="1"/>
</dbReference>
<keyword evidence="3 8" id="KW-0489">Methyltransferase</keyword>
<dbReference type="InterPro" id="IPR012327">
    <property type="entry name" value="MeTrfase_D12"/>
</dbReference>
<evidence type="ECO:0000256" key="3">
    <source>
        <dbReference type="ARBA" id="ARBA00022603"/>
    </source>
</evidence>
<dbReference type="Gene3D" id="3.40.50.150">
    <property type="entry name" value="Vaccinia Virus protein VP39"/>
    <property type="match status" value="1"/>
</dbReference>